<dbReference type="GO" id="GO:0006893">
    <property type="term" value="P:Golgi to plasma membrane transport"/>
    <property type="evidence" value="ECO:0007669"/>
    <property type="project" value="TreeGrafter"/>
</dbReference>
<evidence type="ECO:0000256" key="1">
    <source>
        <dbReference type="SAM" id="MobiDB-lite"/>
    </source>
</evidence>
<feature type="region of interest" description="Disordered" evidence="1">
    <location>
        <begin position="289"/>
        <end position="494"/>
    </location>
</feature>
<dbReference type="GO" id="GO:0005546">
    <property type="term" value="F:phosphatidylinositol-4,5-bisphosphate binding"/>
    <property type="evidence" value="ECO:0007669"/>
    <property type="project" value="TreeGrafter"/>
</dbReference>
<name>A0A376BC43_9ASCO</name>
<dbReference type="Gene3D" id="2.30.29.90">
    <property type="match status" value="1"/>
</dbReference>
<dbReference type="EMBL" id="UFAJ01001231">
    <property type="protein sequence ID" value="SSD62187.1"/>
    <property type="molecule type" value="Genomic_DNA"/>
</dbReference>
<feature type="compositionally biased region" description="Basic and acidic residues" evidence="1">
    <location>
        <begin position="342"/>
        <end position="352"/>
    </location>
</feature>
<organism evidence="3 4">
    <name type="scientific">Saccharomycodes ludwigii</name>
    <dbReference type="NCBI Taxonomy" id="36035"/>
    <lineage>
        <taxon>Eukaryota</taxon>
        <taxon>Fungi</taxon>
        <taxon>Dikarya</taxon>
        <taxon>Ascomycota</taxon>
        <taxon>Saccharomycotina</taxon>
        <taxon>Saccharomycetes</taxon>
        <taxon>Saccharomycodales</taxon>
        <taxon>Saccharomycodaceae</taxon>
        <taxon>Saccharomycodes</taxon>
    </lineage>
</organism>
<feature type="compositionally biased region" description="Basic and acidic residues" evidence="1">
    <location>
        <begin position="362"/>
        <end position="388"/>
    </location>
</feature>
<feature type="compositionally biased region" description="Low complexity" evidence="1">
    <location>
        <begin position="402"/>
        <end position="422"/>
    </location>
</feature>
<dbReference type="VEuPathDB" id="FungiDB:SCODWIG_03949"/>
<proteinExistence type="predicted"/>
<feature type="compositionally biased region" description="Low complexity" evidence="1">
    <location>
        <begin position="58"/>
        <end position="87"/>
    </location>
</feature>
<evidence type="ECO:0000313" key="3">
    <source>
        <dbReference type="EMBL" id="SSD62187.1"/>
    </source>
</evidence>
<dbReference type="Proteomes" id="UP000262825">
    <property type="component" value="Unassembled WGS sequence"/>
</dbReference>
<protein>
    <recommendedName>
        <fullName evidence="2">Exocyst complex component Sec3 PIP2-binding N-terminal domain-containing protein</fullName>
    </recommendedName>
</protein>
<feature type="compositionally biased region" description="Low complexity" evidence="1">
    <location>
        <begin position="455"/>
        <end position="468"/>
    </location>
</feature>
<dbReference type="PANTHER" id="PTHR16092:SF14">
    <property type="entry name" value="EXOCYST COMPLEX COMPONENT 1 ISOFORM X1"/>
    <property type="match status" value="1"/>
</dbReference>
<gene>
    <name evidence="3" type="ORF">SCODWIG_03949</name>
</gene>
<dbReference type="SMART" id="SM01313">
    <property type="entry name" value="Sec3-PIP2_bind"/>
    <property type="match status" value="1"/>
</dbReference>
<evidence type="ECO:0000313" key="4">
    <source>
        <dbReference type="Proteomes" id="UP000262825"/>
    </source>
</evidence>
<feature type="region of interest" description="Disordered" evidence="1">
    <location>
        <begin position="1"/>
        <end position="29"/>
    </location>
</feature>
<reference evidence="4" key="1">
    <citation type="submission" date="2018-06" db="EMBL/GenBank/DDBJ databases">
        <authorList>
            <person name="Guldener U."/>
        </authorList>
    </citation>
    <scope>NUCLEOTIDE SEQUENCE [LARGE SCALE GENOMIC DNA]</scope>
    <source>
        <strain evidence="4">UTAD17</strain>
    </source>
</reference>
<feature type="compositionally biased region" description="Basic and acidic residues" evidence="1">
    <location>
        <begin position="323"/>
        <end position="333"/>
    </location>
</feature>
<feature type="domain" description="Exocyst complex component Sec3 PIP2-binding N-terminal" evidence="2">
    <location>
        <begin position="147"/>
        <end position="234"/>
    </location>
</feature>
<feature type="compositionally biased region" description="Polar residues" evidence="1">
    <location>
        <begin position="437"/>
        <end position="454"/>
    </location>
</feature>
<sequence length="494" mass="57771">MNKAISLKKFSHSRHTQNDGIRNNNNTNANTNAAYQYTHQRMPSTGSISSYGVKRAPSHSNNPPISANNNNNNTTSAHKRNSSVNSVSSNLLAEQYDRDRNSIISSCFNKKLDPKTGQPILTYFTHVRIIEDSKYPSSRPASNSSLTNKKKRVLIVSANNQTNQVFLNKARENHDHTFQIGRTWSLKELTCLESDPMVPEGFVFTMTKKYYWETNTAKERTIFTKTLVKIYMDYFEGRVPILINWDLSMFYLDERSYERAVIHPNESIQTKPRLNNGMKQQRHPLEQEQFKGQQMQQERLRQQDEQSRKQQEDRLRQQQQQEQLRKQQEDRLRQQQQEEEEQLRKQQEDRLRQQQQQQQQEQLRKQQEDRLRQQQEDRLRQQQEEQSRKQQQPPPRQQPYRHMQTSQHSISSSNTMNSPSGSQTPIVSPKNVLDRSASVTSTGSFVFTDQQQHRSSFSSSSHPYSNISRQSTQRINGSNNNLAGIVNTDRKSVV</sequence>
<dbReference type="AlphaFoldDB" id="A0A376BC43"/>
<accession>A0A376BC43</accession>
<dbReference type="PANTHER" id="PTHR16092">
    <property type="entry name" value="SEC3/SYNTAXIN-RELATED"/>
    <property type="match status" value="1"/>
</dbReference>
<evidence type="ECO:0000259" key="2">
    <source>
        <dbReference type="SMART" id="SM01313"/>
    </source>
</evidence>
<dbReference type="GO" id="GO:0000145">
    <property type="term" value="C:exocyst"/>
    <property type="evidence" value="ECO:0007669"/>
    <property type="project" value="TreeGrafter"/>
</dbReference>
<feature type="region of interest" description="Disordered" evidence="1">
    <location>
        <begin position="43"/>
        <end position="87"/>
    </location>
</feature>
<keyword evidence="4" id="KW-1185">Reference proteome</keyword>
<dbReference type="CDD" id="cd13315">
    <property type="entry name" value="PH_Sec3"/>
    <property type="match status" value="1"/>
</dbReference>
<feature type="compositionally biased region" description="Polar residues" evidence="1">
    <location>
        <begin position="469"/>
        <end position="482"/>
    </location>
</feature>
<dbReference type="GO" id="GO:0006887">
    <property type="term" value="P:exocytosis"/>
    <property type="evidence" value="ECO:0007669"/>
    <property type="project" value="TreeGrafter"/>
</dbReference>
<dbReference type="Pfam" id="PF15277">
    <property type="entry name" value="Sec3-PIP2_bind"/>
    <property type="match status" value="1"/>
</dbReference>
<dbReference type="InterPro" id="IPR028258">
    <property type="entry name" value="Sec3-PIP2_bind"/>
</dbReference>
<feature type="compositionally biased region" description="Basic and acidic residues" evidence="1">
    <location>
        <begin position="298"/>
        <end position="316"/>
    </location>
</feature>
<dbReference type="GO" id="GO:0005886">
    <property type="term" value="C:plasma membrane"/>
    <property type="evidence" value="ECO:0007669"/>
    <property type="project" value="TreeGrafter"/>
</dbReference>